<sequence>MNKKFVKGAAILTVTTFISKVVGSFFQIPLQNIAGDEVLGIFRLVFPVYMIALTLSVAGVPLAISQLIADLHEKNDRDGIAKLFTSASIIGVIFGVLGFLIIIIGSSSIANMLGGQETRLPLIVTSFALLIAPYMAVYRGYFQGFGDMIPTGVSQVIEQLIRVFFMLTIAYIFVYWNKGSDIITGGAMIGSCFGVITSLIYLRMKYVKSTYRYKSETYSLQDFKTNAKNILRVSIPIAIGALSMPVLNLVDSVTIPHVLHESSTTIQEQFGIYSRGFAFTQLIVVFASAIVFPLIPLLTAALTKKDIALAKLTVKRTNEFAHVLTMPITIWLMALAVPLNVALFTDTKGSGMLAILIGSSYFTSLMVLSIGILQGINRSMQAAWIVIGVSFVKIVLNIALVNQFGINGAAYSTLIIYIMICIANNIYIRKDLSYPIAIGKFLAVIGVSSILGIALYFGTTLINVTDSRILAMIYSAVALSIASVLYGICALKLNWISKEQIPFLRK</sequence>
<dbReference type="InterPro" id="IPR002797">
    <property type="entry name" value="Polysacc_synth"/>
</dbReference>
<dbReference type="RefSeq" id="WP_060750053.1">
    <property type="nucleotide sequence ID" value="NZ_LRPH01000042.1"/>
</dbReference>
<comment type="caution">
    <text evidence="7">The sequence shown here is derived from an EMBL/GenBank/DDBJ whole genome shotgun (WGS) entry which is preliminary data.</text>
</comment>
<feature type="transmembrane region" description="Helical" evidence="6">
    <location>
        <begin position="230"/>
        <end position="250"/>
    </location>
</feature>
<evidence type="ECO:0000256" key="6">
    <source>
        <dbReference type="SAM" id="Phobius"/>
    </source>
</evidence>
<name>A0A125PNP6_BACMY</name>
<dbReference type="Proteomes" id="UP000065797">
    <property type="component" value="Unassembled WGS sequence"/>
</dbReference>
<organism evidence="7 8">
    <name type="scientific">Bacillus mycoides</name>
    <dbReference type="NCBI Taxonomy" id="1405"/>
    <lineage>
        <taxon>Bacteria</taxon>
        <taxon>Bacillati</taxon>
        <taxon>Bacillota</taxon>
        <taxon>Bacilli</taxon>
        <taxon>Bacillales</taxon>
        <taxon>Bacillaceae</taxon>
        <taxon>Bacillus</taxon>
        <taxon>Bacillus cereus group</taxon>
    </lineage>
</organism>
<dbReference type="PANTHER" id="PTHR30250:SF29">
    <property type="entry name" value="POLYSACCHARIDE BIOSYNTHESIS PROTEIN C-TERMINAL DOMAIN-CONTAINING PROTEIN"/>
    <property type="match status" value="1"/>
</dbReference>
<dbReference type="EMBL" id="LRPH01000042">
    <property type="protein sequence ID" value="KWU64874.1"/>
    <property type="molecule type" value="Genomic_DNA"/>
</dbReference>
<dbReference type="InterPro" id="IPR050833">
    <property type="entry name" value="Poly_Biosynth_Transport"/>
</dbReference>
<feature type="transmembrane region" description="Helical" evidence="6">
    <location>
        <begin position="278"/>
        <end position="302"/>
    </location>
</feature>
<reference evidence="7 8" key="1">
    <citation type="submission" date="2016-01" db="EMBL/GenBank/DDBJ databases">
        <authorList>
            <person name="McClelland M."/>
            <person name="Jain A."/>
            <person name="Saraogi P."/>
            <person name="Mendelson R."/>
            <person name="Westerman R."/>
            <person name="SanMiguel P."/>
            <person name="Csonka L."/>
        </authorList>
    </citation>
    <scope>NUCLEOTIDE SEQUENCE [LARGE SCALE GENOMIC DNA]</scope>
    <source>
        <strain evidence="7 8">PE8-15</strain>
    </source>
</reference>
<dbReference type="InterPro" id="IPR024923">
    <property type="entry name" value="PG_synth_SpoVB"/>
</dbReference>
<feature type="transmembrane region" description="Helical" evidence="6">
    <location>
        <begin position="382"/>
        <end position="402"/>
    </location>
</feature>
<dbReference type="Pfam" id="PF01943">
    <property type="entry name" value="Polysacc_synt"/>
    <property type="match status" value="1"/>
</dbReference>
<accession>A0A125PNP6</accession>
<feature type="transmembrane region" description="Helical" evidence="6">
    <location>
        <begin position="323"/>
        <end position="345"/>
    </location>
</feature>
<proteinExistence type="predicted"/>
<feature type="transmembrane region" description="Helical" evidence="6">
    <location>
        <begin position="47"/>
        <end position="71"/>
    </location>
</feature>
<keyword evidence="5 6" id="KW-0472">Membrane</keyword>
<feature type="transmembrane region" description="Helical" evidence="6">
    <location>
        <begin position="434"/>
        <end position="457"/>
    </location>
</feature>
<feature type="transmembrane region" description="Helical" evidence="6">
    <location>
        <begin position="118"/>
        <end position="138"/>
    </location>
</feature>
<feature type="transmembrane region" description="Helical" evidence="6">
    <location>
        <begin position="469"/>
        <end position="491"/>
    </location>
</feature>
<dbReference type="PIRSF" id="PIRSF038958">
    <property type="entry name" value="PG_synth_SpoVB"/>
    <property type="match status" value="1"/>
</dbReference>
<comment type="subcellular location">
    <subcellularLocation>
        <location evidence="1">Cell membrane</location>
        <topology evidence="1">Multi-pass membrane protein</topology>
    </subcellularLocation>
</comment>
<evidence type="ECO:0000256" key="5">
    <source>
        <dbReference type="ARBA" id="ARBA00023136"/>
    </source>
</evidence>
<evidence type="ECO:0000256" key="3">
    <source>
        <dbReference type="ARBA" id="ARBA00022692"/>
    </source>
</evidence>
<keyword evidence="4 6" id="KW-1133">Transmembrane helix</keyword>
<feature type="transmembrane region" description="Helical" evidence="6">
    <location>
        <begin position="83"/>
        <end position="106"/>
    </location>
</feature>
<evidence type="ECO:0000313" key="7">
    <source>
        <dbReference type="EMBL" id="KWU64874.1"/>
    </source>
</evidence>
<dbReference type="PANTHER" id="PTHR30250">
    <property type="entry name" value="PST FAMILY PREDICTED COLANIC ACID TRANSPORTER"/>
    <property type="match status" value="1"/>
</dbReference>
<evidence type="ECO:0000256" key="2">
    <source>
        <dbReference type="ARBA" id="ARBA00022475"/>
    </source>
</evidence>
<dbReference type="GO" id="GO:0005886">
    <property type="term" value="C:plasma membrane"/>
    <property type="evidence" value="ECO:0007669"/>
    <property type="project" value="UniProtKB-SubCell"/>
</dbReference>
<feature type="transmembrane region" description="Helical" evidence="6">
    <location>
        <begin position="408"/>
        <end position="427"/>
    </location>
</feature>
<protein>
    <submittedName>
        <fullName evidence="7">Polysaccharide biosynthesis protein</fullName>
    </submittedName>
</protein>
<evidence type="ECO:0000256" key="4">
    <source>
        <dbReference type="ARBA" id="ARBA00022989"/>
    </source>
</evidence>
<evidence type="ECO:0000313" key="8">
    <source>
        <dbReference type="Proteomes" id="UP000065797"/>
    </source>
</evidence>
<keyword evidence="3 6" id="KW-0812">Transmembrane</keyword>
<feature type="transmembrane region" description="Helical" evidence="6">
    <location>
        <begin position="182"/>
        <end position="202"/>
    </location>
</feature>
<gene>
    <name evidence="7" type="ORF">AWW70_12270</name>
</gene>
<feature type="transmembrane region" description="Helical" evidence="6">
    <location>
        <begin position="159"/>
        <end position="176"/>
    </location>
</feature>
<feature type="transmembrane region" description="Helical" evidence="6">
    <location>
        <begin position="351"/>
        <end position="373"/>
    </location>
</feature>
<dbReference type="CDD" id="cd13124">
    <property type="entry name" value="MATE_SpoVB_like"/>
    <property type="match status" value="1"/>
</dbReference>
<keyword evidence="2" id="KW-1003">Cell membrane</keyword>
<evidence type="ECO:0000256" key="1">
    <source>
        <dbReference type="ARBA" id="ARBA00004651"/>
    </source>
</evidence>
<dbReference type="AlphaFoldDB" id="A0A125PNP6"/>